<evidence type="ECO:0000259" key="5">
    <source>
        <dbReference type="Pfam" id="PF13439"/>
    </source>
</evidence>
<protein>
    <submittedName>
        <fullName evidence="6">Glycosyltransferase involved in cell wall biosynthesis</fullName>
    </submittedName>
</protein>
<keyword evidence="3" id="KW-0808">Transferase</keyword>
<reference evidence="6 7" key="1">
    <citation type="submission" date="2023-07" db="EMBL/GenBank/DDBJ databases">
        <title>Genomic Encyclopedia of Type Strains, Phase IV (KMG-IV): sequencing the most valuable type-strain genomes for metagenomic binning, comparative biology and taxonomic classification.</title>
        <authorList>
            <person name="Goeker M."/>
        </authorList>
    </citation>
    <scope>NUCLEOTIDE SEQUENCE [LARGE SCALE GENOMIC DNA]</scope>
    <source>
        <strain evidence="6 7">DSM 19922</strain>
    </source>
</reference>
<evidence type="ECO:0000313" key="6">
    <source>
        <dbReference type="EMBL" id="MDQ0532991.1"/>
    </source>
</evidence>
<dbReference type="Gene3D" id="3.40.50.2000">
    <property type="entry name" value="Glycogen Phosphorylase B"/>
    <property type="match status" value="2"/>
</dbReference>
<keyword evidence="7" id="KW-1185">Reference proteome</keyword>
<evidence type="ECO:0000256" key="3">
    <source>
        <dbReference type="ARBA" id="ARBA00022679"/>
    </source>
</evidence>
<dbReference type="RefSeq" id="WP_209981213.1">
    <property type="nucleotide sequence ID" value="NZ_JAGINO010000005.1"/>
</dbReference>
<dbReference type="Pfam" id="PF13439">
    <property type="entry name" value="Glyco_transf_4"/>
    <property type="match status" value="1"/>
</dbReference>
<dbReference type="CDD" id="cd03801">
    <property type="entry name" value="GT4_PimA-like"/>
    <property type="match status" value="1"/>
</dbReference>
<sequence>MDGRLILPGCLHPRETPSVSLLQLGLGWFPETHGGAENVFYHLARHLPHQGVAVAGLVLGRASAVLDGGARIDSFAPPTAPLPQRLAAARAAVAAALRRQPPDLVASHFALNTLPALPALRDRPLVVHFHGPWALESAAEGAGALSVRLKLLVERLVYRRATRFVVLSRAFATILTERYGVPPDRISRVPGGVDAGRFDLPDDRAAARARLGWPQGRPVVLTVRRLVRRMGLAALVDAMVELCRRVPDALLLVAGRGPEAAALQDRIGALGLENHVRLLGFVPDAQLPLAYRAADLCVMPSQSLEGFGITALESLAAGTPLLVTPVGGLPEVVEELDGDLVLAGSDARSIGAGLAEALIGSRRMPDAAACRALVRHRFDWPVIAARTAAVYRDTLS</sequence>
<comment type="caution">
    <text evidence="6">The sequence shown here is derived from an EMBL/GenBank/DDBJ whole genome shotgun (WGS) entry which is preliminary data.</text>
</comment>
<feature type="domain" description="Glycosyltransferase subfamily 4-like N-terminal" evidence="5">
    <location>
        <begin position="34"/>
        <end position="196"/>
    </location>
</feature>
<dbReference type="SUPFAM" id="SSF53756">
    <property type="entry name" value="UDP-Glycosyltransferase/glycogen phosphorylase"/>
    <property type="match status" value="1"/>
</dbReference>
<feature type="domain" description="Glycosyl transferase family 1" evidence="4">
    <location>
        <begin position="204"/>
        <end position="360"/>
    </location>
</feature>
<evidence type="ECO:0000259" key="4">
    <source>
        <dbReference type="Pfam" id="PF00534"/>
    </source>
</evidence>
<gene>
    <name evidence="6" type="ORF">QO018_001840</name>
</gene>
<dbReference type="Pfam" id="PF00534">
    <property type="entry name" value="Glycos_transf_1"/>
    <property type="match status" value="1"/>
</dbReference>
<proteinExistence type="inferred from homology"/>
<dbReference type="InterPro" id="IPR028098">
    <property type="entry name" value="Glyco_trans_4-like_N"/>
</dbReference>
<evidence type="ECO:0000313" key="7">
    <source>
        <dbReference type="Proteomes" id="UP001244552"/>
    </source>
</evidence>
<dbReference type="Proteomes" id="UP001244552">
    <property type="component" value="Unassembled WGS sequence"/>
</dbReference>
<name>A0ABU0MHQ5_9PROT</name>
<accession>A0ABU0MHQ5</accession>
<comment type="similarity">
    <text evidence="1">Belongs to the glycosyltransferase group 1 family. Glycosyltransferase 4 subfamily.</text>
</comment>
<evidence type="ECO:0000256" key="2">
    <source>
        <dbReference type="ARBA" id="ARBA00022676"/>
    </source>
</evidence>
<organism evidence="6 7">
    <name type="scientific">Azospirillum picis</name>
    <dbReference type="NCBI Taxonomy" id="488438"/>
    <lineage>
        <taxon>Bacteria</taxon>
        <taxon>Pseudomonadati</taxon>
        <taxon>Pseudomonadota</taxon>
        <taxon>Alphaproteobacteria</taxon>
        <taxon>Rhodospirillales</taxon>
        <taxon>Azospirillaceae</taxon>
        <taxon>Azospirillum</taxon>
    </lineage>
</organism>
<dbReference type="PANTHER" id="PTHR12526">
    <property type="entry name" value="GLYCOSYLTRANSFERASE"/>
    <property type="match status" value="1"/>
</dbReference>
<evidence type="ECO:0000256" key="1">
    <source>
        <dbReference type="ARBA" id="ARBA00009481"/>
    </source>
</evidence>
<dbReference type="EMBL" id="JAUSVU010000005">
    <property type="protein sequence ID" value="MDQ0532991.1"/>
    <property type="molecule type" value="Genomic_DNA"/>
</dbReference>
<dbReference type="PANTHER" id="PTHR12526:SF640">
    <property type="entry name" value="COLANIC ACID BIOSYNTHESIS GLYCOSYLTRANSFERASE WCAL-RELATED"/>
    <property type="match status" value="1"/>
</dbReference>
<dbReference type="InterPro" id="IPR001296">
    <property type="entry name" value="Glyco_trans_1"/>
</dbReference>
<keyword evidence="2" id="KW-0328">Glycosyltransferase</keyword>